<feature type="transmembrane region" description="Helical" evidence="1">
    <location>
        <begin position="81"/>
        <end position="99"/>
    </location>
</feature>
<evidence type="ECO:0000256" key="1">
    <source>
        <dbReference type="SAM" id="Phobius"/>
    </source>
</evidence>
<dbReference type="Proteomes" id="UP000735302">
    <property type="component" value="Unassembled WGS sequence"/>
</dbReference>
<dbReference type="EMBL" id="BLXT01004673">
    <property type="protein sequence ID" value="GFO16548.1"/>
    <property type="molecule type" value="Genomic_DNA"/>
</dbReference>
<keyword evidence="1" id="KW-0812">Transmembrane</keyword>
<evidence type="ECO:0008006" key="4">
    <source>
        <dbReference type="Google" id="ProtNLM"/>
    </source>
</evidence>
<accession>A0AAV4BBJ8</accession>
<feature type="transmembrane region" description="Helical" evidence="1">
    <location>
        <begin position="58"/>
        <end position="75"/>
    </location>
</feature>
<keyword evidence="1" id="KW-1133">Transmembrane helix</keyword>
<dbReference type="AlphaFoldDB" id="A0AAV4BBJ8"/>
<organism evidence="2 3">
    <name type="scientific">Plakobranchus ocellatus</name>
    <dbReference type="NCBI Taxonomy" id="259542"/>
    <lineage>
        <taxon>Eukaryota</taxon>
        <taxon>Metazoa</taxon>
        <taxon>Spiralia</taxon>
        <taxon>Lophotrochozoa</taxon>
        <taxon>Mollusca</taxon>
        <taxon>Gastropoda</taxon>
        <taxon>Heterobranchia</taxon>
        <taxon>Euthyneura</taxon>
        <taxon>Panpulmonata</taxon>
        <taxon>Sacoglossa</taxon>
        <taxon>Placobranchoidea</taxon>
        <taxon>Plakobranchidae</taxon>
        <taxon>Plakobranchus</taxon>
    </lineage>
</organism>
<sequence>MNTISVRTDREVKKRCEVSLKMAKLSKHSFVCTAILLWKHSGKDPFKFLEEVTKKKKVIMTFLTLTPFLSLFFHMPHLGSFGGIVDSASILISAGTLFLRFQASSLRLDLTEDLKA</sequence>
<keyword evidence="1" id="KW-0472">Membrane</keyword>
<reference evidence="2 3" key="1">
    <citation type="journal article" date="2021" name="Elife">
        <title>Chloroplast acquisition without the gene transfer in kleptoplastic sea slugs, Plakobranchus ocellatus.</title>
        <authorList>
            <person name="Maeda T."/>
            <person name="Takahashi S."/>
            <person name="Yoshida T."/>
            <person name="Shimamura S."/>
            <person name="Takaki Y."/>
            <person name="Nagai Y."/>
            <person name="Toyoda A."/>
            <person name="Suzuki Y."/>
            <person name="Arimoto A."/>
            <person name="Ishii H."/>
            <person name="Satoh N."/>
            <person name="Nishiyama T."/>
            <person name="Hasebe M."/>
            <person name="Maruyama T."/>
            <person name="Minagawa J."/>
            <person name="Obokata J."/>
            <person name="Shigenobu S."/>
        </authorList>
    </citation>
    <scope>NUCLEOTIDE SEQUENCE [LARGE SCALE GENOMIC DNA]</scope>
</reference>
<comment type="caution">
    <text evidence="2">The sequence shown here is derived from an EMBL/GenBank/DDBJ whole genome shotgun (WGS) entry which is preliminary data.</text>
</comment>
<name>A0AAV4BBJ8_9GAST</name>
<evidence type="ECO:0000313" key="3">
    <source>
        <dbReference type="Proteomes" id="UP000735302"/>
    </source>
</evidence>
<protein>
    <recommendedName>
        <fullName evidence="4">Odorant receptor</fullName>
    </recommendedName>
</protein>
<keyword evidence="3" id="KW-1185">Reference proteome</keyword>
<gene>
    <name evidence="2" type="ORF">PoB_004305300</name>
</gene>
<proteinExistence type="predicted"/>
<evidence type="ECO:0000313" key="2">
    <source>
        <dbReference type="EMBL" id="GFO16548.1"/>
    </source>
</evidence>